<keyword evidence="3" id="KW-1185">Reference proteome</keyword>
<feature type="transmembrane region" description="Helical" evidence="1">
    <location>
        <begin position="64"/>
        <end position="82"/>
    </location>
</feature>
<sequence length="164" mass="17595">MVLEILMGTPAWVFGLFIVLVMLGFEQSKGRTISRGLIIPLPAGMILLSLAGISSSFGVSPITIGLWGASLVIVTLFSIKYLPVKGVRPDAGTDRIIVDGSWLPLVLMMAIFFTKYFVAVFTIIQPGIVTSTQFTLACCIVYGIFSGIFSARAISMWKAANSPA</sequence>
<comment type="caution">
    <text evidence="2">The sequence shown here is derived from an EMBL/GenBank/DDBJ whole genome shotgun (WGS) entry which is preliminary data.</text>
</comment>
<dbReference type="OrthoDB" id="3034721at2"/>
<feature type="transmembrane region" description="Helical" evidence="1">
    <location>
        <begin position="102"/>
        <end position="128"/>
    </location>
</feature>
<gene>
    <name evidence="2" type="ORF">G114_06467</name>
</gene>
<dbReference type="EMBL" id="APVG01000012">
    <property type="protein sequence ID" value="ENY72719.1"/>
    <property type="molecule type" value="Genomic_DNA"/>
</dbReference>
<evidence type="ECO:0000313" key="2">
    <source>
        <dbReference type="EMBL" id="ENY72719.1"/>
    </source>
</evidence>
<evidence type="ECO:0000256" key="1">
    <source>
        <dbReference type="SAM" id="Phobius"/>
    </source>
</evidence>
<organism evidence="2 3">
    <name type="scientific">Aeromonas diversa CDC 2478-85</name>
    <dbReference type="NCBI Taxonomy" id="1268237"/>
    <lineage>
        <taxon>Bacteria</taxon>
        <taxon>Pseudomonadati</taxon>
        <taxon>Pseudomonadota</taxon>
        <taxon>Gammaproteobacteria</taxon>
        <taxon>Aeromonadales</taxon>
        <taxon>Aeromonadaceae</taxon>
        <taxon>Aeromonas</taxon>
    </lineage>
</organism>
<feature type="transmembrane region" description="Helical" evidence="1">
    <location>
        <begin position="37"/>
        <end position="58"/>
    </location>
</feature>
<dbReference type="AlphaFoldDB" id="N9U2X8"/>
<keyword evidence="1" id="KW-0812">Transmembrane</keyword>
<dbReference type="RefSeq" id="WP_005350215.1">
    <property type="nucleotide sequence ID" value="NZ_APVG01000012.1"/>
</dbReference>
<feature type="transmembrane region" description="Helical" evidence="1">
    <location>
        <begin position="134"/>
        <end position="154"/>
    </location>
</feature>
<dbReference type="Proteomes" id="UP000023775">
    <property type="component" value="Unassembled WGS sequence"/>
</dbReference>
<protein>
    <recommendedName>
        <fullName evidence="4">Transmembrane protein</fullName>
    </recommendedName>
</protein>
<proteinExistence type="predicted"/>
<dbReference type="InterPro" id="IPR046730">
    <property type="entry name" value="DUF6622"/>
</dbReference>
<dbReference type="Pfam" id="PF20327">
    <property type="entry name" value="DUF6622"/>
    <property type="match status" value="1"/>
</dbReference>
<name>N9U2X8_9GAMM</name>
<accession>N9U2X8</accession>
<feature type="transmembrane region" description="Helical" evidence="1">
    <location>
        <begin position="6"/>
        <end position="25"/>
    </location>
</feature>
<dbReference type="eggNOG" id="ENOG5032ZU3">
    <property type="taxonomic scope" value="Bacteria"/>
</dbReference>
<evidence type="ECO:0008006" key="4">
    <source>
        <dbReference type="Google" id="ProtNLM"/>
    </source>
</evidence>
<keyword evidence="1" id="KW-0472">Membrane</keyword>
<evidence type="ECO:0000313" key="3">
    <source>
        <dbReference type="Proteomes" id="UP000023775"/>
    </source>
</evidence>
<keyword evidence="1" id="KW-1133">Transmembrane helix</keyword>
<reference evidence="2 3" key="1">
    <citation type="journal article" date="2013" name="Genome Announc.">
        <title>Draft Genome Sequence of the Aeromonas diversa Type Strain.</title>
        <authorList>
            <person name="Farfan M."/>
            <person name="Spataro N."/>
            <person name="Sanglas A."/>
            <person name="Albarral V."/>
            <person name="Loren J.G."/>
            <person name="Bosch E."/>
            <person name="Fuste M.C."/>
        </authorList>
    </citation>
    <scope>NUCLEOTIDE SEQUENCE [LARGE SCALE GENOMIC DNA]</scope>
    <source>
        <strain evidence="2 3">2478-85</strain>
    </source>
</reference>